<comment type="caution">
    <text evidence="4">The sequence shown here is derived from an EMBL/GenBank/DDBJ whole genome shotgun (WGS) entry which is preliminary data.</text>
</comment>
<dbReference type="InterPro" id="IPR036770">
    <property type="entry name" value="Ankyrin_rpt-contain_sf"/>
</dbReference>
<evidence type="ECO:0000313" key="5">
    <source>
        <dbReference type="Proteomes" id="UP000297910"/>
    </source>
</evidence>
<dbReference type="SUPFAM" id="SSF48403">
    <property type="entry name" value="Ankyrin repeat"/>
    <property type="match status" value="1"/>
</dbReference>
<dbReference type="EMBL" id="PQXI01000087">
    <property type="protein sequence ID" value="TGO25125.1"/>
    <property type="molecule type" value="Genomic_DNA"/>
</dbReference>
<keyword evidence="5" id="KW-1185">Reference proteome</keyword>
<dbReference type="Pfam" id="PF00023">
    <property type="entry name" value="Ank"/>
    <property type="match status" value="1"/>
</dbReference>
<dbReference type="InterPro" id="IPR050663">
    <property type="entry name" value="Ankyrin-SOCS_Box"/>
</dbReference>
<dbReference type="SMART" id="SM00248">
    <property type="entry name" value="ANK"/>
    <property type="match status" value="6"/>
</dbReference>
<dbReference type="Pfam" id="PF12796">
    <property type="entry name" value="Ank_2"/>
    <property type="match status" value="1"/>
</dbReference>
<dbReference type="PROSITE" id="PS50088">
    <property type="entry name" value="ANK_REPEAT"/>
    <property type="match status" value="1"/>
</dbReference>
<dbReference type="PANTHER" id="PTHR24193">
    <property type="entry name" value="ANKYRIN REPEAT PROTEIN"/>
    <property type="match status" value="1"/>
</dbReference>
<keyword evidence="2 3" id="KW-0040">ANK repeat</keyword>
<dbReference type="GO" id="GO:0005634">
    <property type="term" value="C:nucleus"/>
    <property type="evidence" value="ECO:0007669"/>
    <property type="project" value="TreeGrafter"/>
</dbReference>
<evidence type="ECO:0000256" key="2">
    <source>
        <dbReference type="ARBA" id="ARBA00023043"/>
    </source>
</evidence>
<protein>
    <submittedName>
        <fullName evidence="4">Uncharacterized protein</fullName>
    </submittedName>
</protein>
<proteinExistence type="predicted"/>
<feature type="repeat" description="ANK" evidence="3">
    <location>
        <begin position="238"/>
        <end position="274"/>
    </location>
</feature>
<keyword evidence="1" id="KW-0677">Repeat</keyword>
<accession>A0A4Z1FKY9</accession>
<evidence type="ECO:0000256" key="3">
    <source>
        <dbReference type="PROSITE-ProRule" id="PRU00023"/>
    </source>
</evidence>
<dbReference type="AlphaFoldDB" id="A0A4Z1FKY9"/>
<dbReference type="Proteomes" id="UP000297910">
    <property type="component" value="Unassembled WGS sequence"/>
</dbReference>
<organism evidence="4 5">
    <name type="scientific">Botrytis paeoniae</name>
    <dbReference type="NCBI Taxonomy" id="278948"/>
    <lineage>
        <taxon>Eukaryota</taxon>
        <taxon>Fungi</taxon>
        <taxon>Dikarya</taxon>
        <taxon>Ascomycota</taxon>
        <taxon>Pezizomycotina</taxon>
        <taxon>Leotiomycetes</taxon>
        <taxon>Helotiales</taxon>
        <taxon>Sclerotiniaceae</taxon>
        <taxon>Botrytis</taxon>
    </lineage>
</organism>
<evidence type="ECO:0000256" key="1">
    <source>
        <dbReference type="ARBA" id="ARBA00022737"/>
    </source>
</evidence>
<dbReference type="InterPro" id="IPR002110">
    <property type="entry name" value="Ankyrin_rpt"/>
</dbReference>
<reference evidence="4 5" key="1">
    <citation type="submission" date="2017-12" db="EMBL/GenBank/DDBJ databases">
        <title>Comparative genomics of Botrytis spp.</title>
        <authorList>
            <person name="Valero-Jimenez C.A."/>
            <person name="Tapia P."/>
            <person name="Veloso J."/>
            <person name="Silva-Moreno E."/>
            <person name="Staats M."/>
            <person name="Valdes J.H."/>
            <person name="Van Kan J.A.L."/>
        </authorList>
    </citation>
    <scope>NUCLEOTIDE SEQUENCE [LARGE SCALE GENOMIC DNA]</scope>
    <source>
        <strain evidence="4 5">Bp0003</strain>
    </source>
</reference>
<dbReference type="Gene3D" id="1.25.40.20">
    <property type="entry name" value="Ankyrin repeat-containing domain"/>
    <property type="match status" value="2"/>
</dbReference>
<dbReference type="GO" id="GO:0045944">
    <property type="term" value="P:positive regulation of transcription by RNA polymerase II"/>
    <property type="evidence" value="ECO:0007669"/>
    <property type="project" value="TreeGrafter"/>
</dbReference>
<sequence>MHLNSTWPYFKDIEDYVKKEVSEAIEKERIVKGKIIPEEKGKIEQRITQALIDRSQGIQFLGRCSGHYPKGGPGNEILSIGLAEAIEASHIEVAKTLLDSGMINVNDPLTGNLICLYDSHSLLSIAVRNNLEGMVKLLLHYGADPNYALCSFGADIMAKDSSGATLIHFLAKGDPKYWLFGNYKGTIWYLIRKGVDITAIDNSQCTTLHVAVCRNNDLYELLPVLVDAGTPINAQNSEGDTALIIIAKNCREDDSDDCVKFLLSQGADYSIVNNNGLTALDIAEKASEELHPENYKQRVYKHIIRYLTIASQDDFAEDVWRLFVDDS</sequence>
<gene>
    <name evidence="4" type="ORF">BPAE_0087g00320</name>
</gene>
<dbReference type="PANTHER" id="PTHR24193:SF121">
    <property type="entry name" value="ADA2A-CONTAINING COMPLEX COMPONENT 3, ISOFORM D"/>
    <property type="match status" value="1"/>
</dbReference>
<evidence type="ECO:0000313" key="4">
    <source>
        <dbReference type="EMBL" id="TGO25125.1"/>
    </source>
</evidence>
<dbReference type="GO" id="GO:0000976">
    <property type="term" value="F:transcription cis-regulatory region binding"/>
    <property type="evidence" value="ECO:0007669"/>
    <property type="project" value="TreeGrafter"/>
</dbReference>
<name>A0A4Z1FKY9_9HELO</name>